<dbReference type="SUPFAM" id="SSF53850">
    <property type="entry name" value="Periplasmic binding protein-like II"/>
    <property type="match status" value="1"/>
</dbReference>
<evidence type="ECO:0000256" key="2">
    <source>
        <dbReference type="ARBA" id="ARBA00022723"/>
    </source>
</evidence>
<dbReference type="Pfam" id="PF13531">
    <property type="entry name" value="SBP_bac_11"/>
    <property type="match status" value="1"/>
</dbReference>
<dbReference type="PIRSF" id="PIRSF004846">
    <property type="entry name" value="ModA"/>
    <property type="match status" value="1"/>
</dbReference>
<dbReference type="NCBIfam" id="TIGR01256">
    <property type="entry name" value="modA"/>
    <property type="match status" value="1"/>
</dbReference>
<dbReference type="Proteomes" id="UP000596049">
    <property type="component" value="Chromosome"/>
</dbReference>
<protein>
    <submittedName>
        <fullName evidence="5">Molybdate ABC transporter substrate-binding protein</fullName>
    </submittedName>
</protein>
<dbReference type="Gene3D" id="3.40.190.10">
    <property type="entry name" value="Periplasmic binding protein-like II"/>
    <property type="match status" value="2"/>
</dbReference>
<reference evidence="5 6" key="1">
    <citation type="submission" date="2020-01" db="EMBL/GenBank/DDBJ databases">
        <authorList>
            <person name="Liu G."/>
            <person name="Liu B."/>
        </authorList>
    </citation>
    <scope>NUCLEOTIDE SEQUENCE [LARGE SCALE GENOMIC DNA]</scope>
    <source>
        <strain evidence="5 6">FJAT-51161</strain>
    </source>
</reference>
<keyword evidence="2" id="KW-0479">Metal-binding</keyword>
<keyword evidence="6" id="KW-1185">Reference proteome</keyword>
<sequence>MKKYYSLLASLLLLVGILAGCGSQGSNNKTTNEPVELTISAAASLQDSLEELQKAYENEHDNIKITFNFGGSGALQQQILEGAPVDLFFSAAEDKFDELIQKGVIDKKQGTDLLANELVLIVPKKNEKHMQSFEDLTKADKIAVGTPETVPAGKYGIETLKNMNLWENVESKVVYTKDVRQVLTYTETENVDAGLVYKTDALVSEKVNVVATAKGDTHTPIIYPVGVIKDSKHAKEAEDFYNYLQSDKAMKVFKNYGFQGAH</sequence>
<evidence type="ECO:0000256" key="4">
    <source>
        <dbReference type="SAM" id="SignalP"/>
    </source>
</evidence>
<dbReference type="EMBL" id="CP067341">
    <property type="protein sequence ID" value="QQP11625.1"/>
    <property type="molecule type" value="Genomic_DNA"/>
</dbReference>
<dbReference type="InterPro" id="IPR041879">
    <property type="entry name" value="YvgL-like_PBP2"/>
</dbReference>
<dbReference type="PANTHER" id="PTHR30632:SF0">
    <property type="entry name" value="SULFATE-BINDING PROTEIN"/>
    <property type="match status" value="1"/>
</dbReference>
<evidence type="ECO:0000256" key="1">
    <source>
        <dbReference type="ARBA" id="ARBA00009175"/>
    </source>
</evidence>
<dbReference type="InterPro" id="IPR005950">
    <property type="entry name" value="ModA"/>
</dbReference>
<dbReference type="PANTHER" id="PTHR30632">
    <property type="entry name" value="MOLYBDATE-BINDING PERIPLASMIC PROTEIN"/>
    <property type="match status" value="1"/>
</dbReference>
<comment type="similarity">
    <text evidence="1">Belongs to the bacterial solute-binding protein ModA family.</text>
</comment>
<evidence type="ECO:0000313" key="6">
    <source>
        <dbReference type="Proteomes" id="UP000596049"/>
    </source>
</evidence>
<feature type="chain" id="PRO_5045658964" evidence="4">
    <location>
        <begin position="20"/>
        <end position="262"/>
    </location>
</feature>
<evidence type="ECO:0000313" key="5">
    <source>
        <dbReference type="EMBL" id="QQP11625.1"/>
    </source>
</evidence>
<evidence type="ECO:0000256" key="3">
    <source>
        <dbReference type="ARBA" id="ARBA00022729"/>
    </source>
</evidence>
<accession>A0ABX7ANV3</accession>
<name>A0ABX7ANV3_9BACI</name>
<proteinExistence type="inferred from homology"/>
<dbReference type="CDD" id="cd13537">
    <property type="entry name" value="PBP2_YvgL_like"/>
    <property type="match status" value="1"/>
</dbReference>
<dbReference type="RefSeq" id="WP_053596707.1">
    <property type="nucleotide sequence ID" value="NZ_CP067341.1"/>
</dbReference>
<dbReference type="InterPro" id="IPR050682">
    <property type="entry name" value="ModA/WtpA"/>
</dbReference>
<organism evidence="5 6">
    <name type="scientific">Lysinibacillus agricola</name>
    <dbReference type="NCBI Taxonomy" id="2590012"/>
    <lineage>
        <taxon>Bacteria</taxon>
        <taxon>Bacillati</taxon>
        <taxon>Bacillota</taxon>
        <taxon>Bacilli</taxon>
        <taxon>Bacillales</taxon>
        <taxon>Bacillaceae</taxon>
        <taxon>Lysinibacillus</taxon>
    </lineage>
</organism>
<keyword evidence="3 4" id="KW-0732">Signal</keyword>
<feature type="signal peptide" evidence="4">
    <location>
        <begin position="1"/>
        <end position="19"/>
    </location>
</feature>
<dbReference type="PROSITE" id="PS51257">
    <property type="entry name" value="PROKAR_LIPOPROTEIN"/>
    <property type="match status" value="1"/>
</dbReference>
<gene>
    <name evidence="5" type="primary">modA</name>
    <name evidence="5" type="ORF">FJQ98_20910</name>
</gene>